<name>A0ABR5SI30_9BACT</name>
<organism evidence="3 4">
    <name type="scientific">Candidatus Magnetominusculus xianensis</name>
    <dbReference type="NCBI Taxonomy" id="1748249"/>
    <lineage>
        <taxon>Bacteria</taxon>
        <taxon>Pseudomonadati</taxon>
        <taxon>Nitrospirota</taxon>
        <taxon>Nitrospiria</taxon>
        <taxon>Nitrospirales</taxon>
        <taxon>Nitrospiraceae</taxon>
        <taxon>Candidatus Magnetominusculus</taxon>
    </lineage>
</organism>
<evidence type="ECO:0000256" key="1">
    <source>
        <dbReference type="PROSITE-ProRule" id="PRU00169"/>
    </source>
</evidence>
<protein>
    <submittedName>
        <fullName evidence="3">Chemotaxis protein CheY</fullName>
    </submittedName>
</protein>
<proteinExistence type="predicted"/>
<dbReference type="SUPFAM" id="SSF52172">
    <property type="entry name" value="CheY-like"/>
    <property type="match status" value="1"/>
</dbReference>
<comment type="caution">
    <text evidence="3">The sequence shown here is derived from an EMBL/GenBank/DDBJ whole genome shotgun (WGS) entry which is preliminary data.</text>
</comment>
<dbReference type="PROSITE" id="PS50110">
    <property type="entry name" value="RESPONSE_REGULATORY"/>
    <property type="match status" value="1"/>
</dbReference>
<feature type="domain" description="Response regulatory" evidence="2">
    <location>
        <begin position="8"/>
        <end position="125"/>
    </location>
</feature>
<feature type="modified residue" description="4-aspartylphosphate" evidence="1">
    <location>
        <position position="58"/>
    </location>
</feature>
<keyword evidence="1" id="KW-0597">Phosphoprotein</keyword>
<dbReference type="InterPro" id="IPR011006">
    <property type="entry name" value="CheY-like_superfamily"/>
</dbReference>
<reference evidence="3 4" key="1">
    <citation type="submission" date="2015-11" db="EMBL/GenBank/DDBJ databases">
        <authorList>
            <person name="Lin W."/>
        </authorList>
    </citation>
    <scope>NUCLEOTIDE SEQUENCE [LARGE SCALE GENOMIC DNA]</scope>
    <source>
        <strain evidence="3 4">HCH-1</strain>
    </source>
</reference>
<evidence type="ECO:0000313" key="4">
    <source>
        <dbReference type="Proteomes" id="UP000060487"/>
    </source>
</evidence>
<gene>
    <name evidence="3" type="primary">cheY</name>
    <name evidence="3" type="ORF">ASN18_2006</name>
</gene>
<accession>A0ABR5SI30</accession>
<sequence length="127" mass="14448">MAYNTAMKILVVDDFATMRRIIKNILKQLGMNEVEEAEDGEQAFKKLQTGKFDFLITDWNMPNCTGLELLKMVRSDPNLKAMPVLMVTAEAEKEQVVEAIKAGVNNYVMKPFTSDVLKQKLDKIFSK</sequence>
<dbReference type="PANTHER" id="PTHR43228:SF1">
    <property type="entry name" value="TWO-COMPONENT RESPONSE REGULATOR ARR22"/>
    <property type="match status" value="1"/>
</dbReference>
<dbReference type="InterPro" id="IPR001789">
    <property type="entry name" value="Sig_transdc_resp-reg_receiver"/>
</dbReference>
<dbReference type="Proteomes" id="UP000060487">
    <property type="component" value="Unassembled WGS sequence"/>
</dbReference>
<evidence type="ECO:0000313" key="3">
    <source>
        <dbReference type="EMBL" id="KWT84079.1"/>
    </source>
</evidence>
<dbReference type="Pfam" id="PF00072">
    <property type="entry name" value="Response_reg"/>
    <property type="match status" value="1"/>
</dbReference>
<dbReference type="SMART" id="SM00448">
    <property type="entry name" value="REC"/>
    <property type="match status" value="1"/>
</dbReference>
<dbReference type="CDD" id="cd19923">
    <property type="entry name" value="REC_CheY_CheY3"/>
    <property type="match status" value="1"/>
</dbReference>
<evidence type="ECO:0000259" key="2">
    <source>
        <dbReference type="PROSITE" id="PS50110"/>
    </source>
</evidence>
<dbReference type="Gene3D" id="3.40.50.2300">
    <property type="match status" value="1"/>
</dbReference>
<dbReference type="PANTHER" id="PTHR43228">
    <property type="entry name" value="TWO-COMPONENT RESPONSE REGULATOR"/>
    <property type="match status" value="1"/>
</dbReference>
<keyword evidence="4" id="KW-1185">Reference proteome</keyword>
<dbReference type="InterPro" id="IPR052048">
    <property type="entry name" value="ST_Response_Regulator"/>
</dbReference>
<dbReference type="EMBL" id="LNQR01000070">
    <property type="protein sequence ID" value="KWT84079.1"/>
    <property type="molecule type" value="Genomic_DNA"/>
</dbReference>